<dbReference type="EMBL" id="JANPWB010000015">
    <property type="protein sequence ID" value="KAJ1089067.1"/>
    <property type="molecule type" value="Genomic_DNA"/>
</dbReference>
<name>A0AAV7LBY9_PLEWA</name>
<organism evidence="2 3">
    <name type="scientific">Pleurodeles waltl</name>
    <name type="common">Iberian ribbed newt</name>
    <dbReference type="NCBI Taxonomy" id="8319"/>
    <lineage>
        <taxon>Eukaryota</taxon>
        <taxon>Metazoa</taxon>
        <taxon>Chordata</taxon>
        <taxon>Craniata</taxon>
        <taxon>Vertebrata</taxon>
        <taxon>Euteleostomi</taxon>
        <taxon>Amphibia</taxon>
        <taxon>Batrachia</taxon>
        <taxon>Caudata</taxon>
        <taxon>Salamandroidea</taxon>
        <taxon>Salamandridae</taxon>
        <taxon>Pleurodelinae</taxon>
        <taxon>Pleurodeles</taxon>
    </lineage>
</organism>
<feature type="region of interest" description="Disordered" evidence="1">
    <location>
        <begin position="89"/>
        <end position="125"/>
    </location>
</feature>
<gene>
    <name evidence="2" type="ORF">NDU88_002220</name>
</gene>
<dbReference type="Proteomes" id="UP001066276">
    <property type="component" value="Chromosome 11"/>
</dbReference>
<sequence length="125" mass="13826">MQLLSCRSGLLAARSHPLILAFEPRSGTWLWFRHQLQRLASSVRHLRQPQGKLESQRTCDHDPSAGAGSLLPRGPISVSLSWTSGLSTGLGSRQQLQASGVRRLGSRGKSRQIRVDLSHQRRPLS</sequence>
<accession>A0AAV7LBY9</accession>
<keyword evidence="3" id="KW-1185">Reference proteome</keyword>
<proteinExistence type="predicted"/>
<dbReference type="AlphaFoldDB" id="A0AAV7LBY9"/>
<feature type="region of interest" description="Disordered" evidence="1">
    <location>
        <begin position="46"/>
        <end position="73"/>
    </location>
</feature>
<protein>
    <submittedName>
        <fullName evidence="2">Uncharacterized protein</fullName>
    </submittedName>
</protein>
<comment type="caution">
    <text evidence="2">The sequence shown here is derived from an EMBL/GenBank/DDBJ whole genome shotgun (WGS) entry which is preliminary data.</text>
</comment>
<reference evidence="2" key="1">
    <citation type="journal article" date="2022" name="bioRxiv">
        <title>Sequencing and chromosome-scale assembly of the giantPleurodeles waltlgenome.</title>
        <authorList>
            <person name="Brown T."/>
            <person name="Elewa A."/>
            <person name="Iarovenko S."/>
            <person name="Subramanian E."/>
            <person name="Araus A.J."/>
            <person name="Petzold A."/>
            <person name="Susuki M."/>
            <person name="Suzuki K.-i.T."/>
            <person name="Hayashi T."/>
            <person name="Toyoda A."/>
            <person name="Oliveira C."/>
            <person name="Osipova E."/>
            <person name="Leigh N.D."/>
            <person name="Simon A."/>
            <person name="Yun M.H."/>
        </authorList>
    </citation>
    <scope>NUCLEOTIDE SEQUENCE</scope>
    <source>
        <strain evidence="2">20211129_DDA</strain>
        <tissue evidence="2">Liver</tissue>
    </source>
</reference>
<evidence type="ECO:0000313" key="2">
    <source>
        <dbReference type="EMBL" id="KAJ1089067.1"/>
    </source>
</evidence>
<feature type="compositionally biased region" description="Basic and acidic residues" evidence="1">
    <location>
        <begin position="54"/>
        <end position="63"/>
    </location>
</feature>
<evidence type="ECO:0000313" key="3">
    <source>
        <dbReference type="Proteomes" id="UP001066276"/>
    </source>
</evidence>
<evidence type="ECO:0000256" key="1">
    <source>
        <dbReference type="SAM" id="MobiDB-lite"/>
    </source>
</evidence>